<sequence length="319" mass="34609">MMVRIILLLLFTTILSACTSDENLESIPQVPEDGIYITEQFDEADLSLLFDVPFSTRDNYNGIQYTAANRKELEAGLEELTMHLDLAIPPNATATTPQPLIVYIHGGGFTSGSKEDTYDKILGYAKAGYVATTINYRLTPDNQSSNALRNLAVTNAVEDAMNAIRFLKSKASVYHIDVTRIAVIGSSAGGGIALTNAVGADELGFQSDYSDQSAKVQATISTGATLTGDSLVDKSALAFDSYDCPALLFHNSAEDPVTGATWQNALDTKKLMDDAGNTCTLVAQPSDTHTVSLALDGKYWNSIKSFLWQHLRLYELRLE</sequence>
<organism evidence="4 5">
    <name type="scientific">Ohtaekwangia kribbensis</name>
    <dbReference type="NCBI Taxonomy" id="688913"/>
    <lineage>
        <taxon>Bacteria</taxon>
        <taxon>Pseudomonadati</taxon>
        <taxon>Bacteroidota</taxon>
        <taxon>Cytophagia</taxon>
        <taxon>Cytophagales</taxon>
        <taxon>Fulvivirgaceae</taxon>
        <taxon>Ohtaekwangia</taxon>
    </lineage>
</organism>
<dbReference type="PANTHER" id="PTHR48081">
    <property type="entry name" value="AB HYDROLASE SUPERFAMILY PROTEIN C4A8.06C"/>
    <property type="match status" value="1"/>
</dbReference>
<keyword evidence="1 4" id="KW-0378">Hydrolase</keyword>
<comment type="caution">
    <text evidence="4">The sequence shown here is derived from an EMBL/GenBank/DDBJ whole genome shotgun (WGS) entry which is preliminary data.</text>
</comment>
<evidence type="ECO:0000313" key="4">
    <source>
        <dbReference type="EMBL" id="MFD1001738.1"/>
    </source>
</evidence>
<dbReference type="InterPro" id="IPR029058">
    <property type="entry name" value="AB_hydrolase_fold"/>
</dbReference>
<feature type="domain" description="BD-FAE-like" evidence="3">
    <location>
        <begin position="84"/>
        <end position="220"/>
    </location>
</feature>
<keyword evidence="2" id="KW-0732">Signal</keyword>
<dbReference type="EMBL" id="JBHTKA010000007">
    <property type="protein sequence ID" value="MFD1001738.1"/>
    <property type="molecule type" value="Genomic_DNA"/>
</dbReference>
<dbReference type="Proteomes" id="UP001597112">
    <property type="component" value="Unassembled WGS sequence"/>
</dbReference>
<dbReference type="Pfam" id="PF20434">
    <property type="entry name" value="BD-FAE"/>
    <property type="match status" value="1"/>
</dbReference>
<reference evidence="5" key="1">
    <citation type="journal article" date="2019" name="Int. J. Syst. Evol. Microbiol.">
        <title>The Global Catalogue of Microorganisms (GCM) 10K type strain sequencing project: providing services to taxonomists for standard genome sequencing and annotation.</title>
        <authorList>
            <consortium name="The Broad Institute Genomics Platform"/>
            <consortium name="The Broad Institute Genome Sequencing Center for Infectious Disease"/>
            <person name="Wu L."/>
            <person name="Ma J."/>
        </authorList>
    </citation>
    <scope>NUCLEOTIDE SEQUENCE [LARGE SCALE GENOMIC DNA]</scope>
    <source>
        <strain evidence="5">CCUG 58938</strain>
    </source>
</reference>
<evidence type="ECO:0000259" key="3">
    <source>
        <dbReference type="Pfam" id="PF20434"/>
    </source>
</evidence>
<evidence type="ECO:0000256" key="2">
    <source>
        <dbReference type="SAM" id="SignalP"/>
    </source>
</evidence>
<dbReference type="GO" id="GO:0016787">
    <property type="term" value="F:hydrolase activity"/>
    <property type="evidence" value="ECO:0007669"/>
    <property type="project" value="UniProtKB-KW"/>
</dbReference>
<dbReference type="SUPFAM" id="SSF53474">
    <property type="entry name" value="alpha/beta-Hydrolases"/>
    <property type="match status" value="1"/>
</dbReference>
<dbReference type="PROSITE" id="PS51257">
    <property type="entry name" value="PROKAR_LIPOPROTEIN"/>
    <property type="match status" value="1"/>
</dbReference>
<feature type="signal peptide" evidence="2">
    <location>
        <begin position="1"/>
        <end position="17"/>
    </location>
</feature>
<gene>
    <name evidence="4" type="ORF">ACFQ21_20580</name>
</gene>
<dbReference type="InterPro" id="IPR049492">
    <property type="entry name" value="BD-FAE-like_dom"/>
</dbReference>
<dbReference type="Gene3D" id="3.40.50.1820">
    <property type="entry name" value="alpha/beta hydrolase"/>
    <property type="match status" value="1"/>
</dbReference>
<dbReference type="InterPro" id="IPR050300">
    <property type="entry name" value="GDXG_lipolytic_enzyme"/>
</dbReference>
<keyword evidence="5" id="KW-1185">Reference proteome</keyword>
<protein>
    <submittedName>
        <fullName evidence="4">Alpha/beta hydrolase fold domain-containing protein</fullName>
    </submittedName>
</protein>
<proteinExistence type="predicted"/>
<dbReference type="RefSeq" id="WP_377581978.1">
    <property type="nucleotide sequence ID" value="NZ_JBHTKA010000007.1"/>
</dbReference>
<evidence type="ECO:0000256" key="1">
    <source>
        <dbReference type="ARBA" id="ARBA00022801"/>
    </source>
</evidence>
<feature type="chain" id="PRO_5046636352" evidence="2">
    <location>
        <begin position="18"/>
        <end position="319"/>
    </location>
</feature>
<evidence type="ECO:0000313" key="5">
    <source>
        <dbReference type="Proteomes" id="UP001597112"/>
    </source>
</evidence>
<accession>A0ABW3K6V2</accession>
<name>A0ABW3K6V2_9BACT</name>